<feature type="transmembrane region" description="Helical" evidence="1">
    <location>
        <begin position="36"/>
        <end position="58"/>
    </location>
</feature>
<reference evidence="2 3" key="1">
    <citation type="journal article" date="2019" name="Commun. Biol.">
        <title>The bagworm genome reveals a unique fibroin gene that provides high tensile strength.</title>
        <authorList>
            <person name="Kono N."/>
            <person name="Nakamura H."/>
            <person name="Ohtoshi R."/>
            <person name="Tomita M."/>
            <person name="Numata K."/>
            <person name="Arakawa K."/>
        </authorList>
    </citation>
    <scope>NUCLEOTIDE SEQUENCE [LARGE SCALE GENOMIC DNA]</scope>
</reference>
<gene>
    <name evidence="2" type="ORF">EVAR_79927_1</name>
</gene>
<proteinExistence type="predicted"/>
<evidence type="ECO:0000256" key="1">
    <source>
        <dbReference type="SAM" id="Phobius"/>
    </source>
</evidence>
<keyword evidence="1" id="KW-0812">Transmembrane</keyword>
<keyword evidence="1" id="KW-0472">Membrane</keyword>
<organism evidence="2 3">
    <name type="scientific">Eumeta variegata</name>
    <name type="common">Bagworm moth</name>
    <name type="synonym">Eumeta japonica</name>
    <dbReference type="NCBI Taxonomy" id="151549"/>
    <lineage>
        <taxon>Eukaryota</taxon>
        <taxon>Metazoa</taxon>
        <taxon>Ecdysozoa</taxon>
        <taxon>Arthropoda</taxon>
        <taxon>Hexapoda</taxon>
        <taxon>Insecta</taxon>
        <taxon>Pterygota</taxon>
        <taxon>Neoptera</taxon>
        <taxon>Endopterygota</taxon>
        <taxon>Lepidoptera</taxon>
        <taxon>Glossata</taxon>
        <taxon>Ditrysia</taxon>
        <taxon>Tineoidea</taxon>
        <taxon>Psychidae</taxon>
        <taxon>Oiketicinae</taxon>
        <taxon>Eumeta</taxon>
    </lineage>
</organism>
<accession>A0A4C1TZ35</accession>
<keyword evidence="1" id="KW-1133">Transmembrane helix</keyword>
<dbReference type="AlphaFoldDB" id="A0A4C1TZ35"/>
<dbReference type="Proteomes" id="UP000299102">
    <property type="component" value="Unassembled WGS sequence"/>
</dbReference>
<dbReference type="EMBL" id="BGZK01000106">
    <property type="protein sequence ID" value="GBP19325.1"/>
    <property type="molecule type" value="Genomic_DNA"/>
</dbReference>
<protein>
    <submittedName>
        <fullName evidence="2">Uncharacterized protein</fullName>
    </submittedName>
</protein>
<evidence type="ECO:0000313" key="2">
    <source>
        <dbReference type="EMBL" id="GBP19325.1"/>
    </source>
</evidence>
<evidence type="ECO:0000313" key="3">
    <source>
        <dbReference type="Proteomes" id="UP000299102"/>
    </source>
</evidence>
<keyword evidence="3" id="KW-1185">Reference proteome</keyword>
<sequence>MKGYLTDNALVGCYVLGKTLGRSADLKLNAELDDAINLYVFCSAISAVSVVTVVGLVATTIGDRHMTIYICRSSRTFSY</sequence>
<comment type="caution">
    <text evidence="2">The sequence shown here is derived from an EMBL/GenBank/DDBJ whole genome shotgun (WGS) entry which is preliminary data.</text>
</comment>
<name>A0A4C1TZ35_EUMVA</name>